<protein>
    <submittedName>
        <fullName evidence="1">Transglutaminase-like cysteine proteinase BTLCP</fullName>
    </submittedName>
</protein>
<dbReference type="InterPro" id="IPR010319">
    <property type="entry name" value="Transglutaminase-like_Cys_pept"/>
</dbReference>
<sequence>MALPEYRGKHRRKRGLLRRSFVGMVVKAAFLTGIVSSMSSAQAHNLRFSYKNKVRRRRLFSLVRFTAPNATKKQESFGLFGSVEINGGNSRAFRKWQVVLPECDQQLASLKECFAGNLRCAGSVDYWSRIIRGVGHSKSLRQLSLLNSYINESAGYDPQAIAAGQADVWRAPLQFLGFQGDCEDYAIAKYFSLLALGYEEPDLRFVVVKDSRRKVIHAVTTVQFRGACYVLDSLRPVATREIDLLHYQPLVSMQRDLHFTHFRTAEMRQRFWAQHRNG</sequence>
<dbReference type="PANTHER" id="PTHR39327:SF1">
    <property type="entry name" value="BLR5470 PROTEIN"/>
    <property type="match status" value="1"/>
</dbReference>
<dbReference type="Pfam" id="PF06035">
    <property type="entry name" value="Peptidase_C93"/>
    <property type="match status" value="1"/>
</dbReference>
<dbReference type="Proteomes" id="UP000199598">
    <property type="component" value="Unassembled WGS sequence"/>
</dbReference>
<keyword evidence="2" id="KW-1185">Reference proteome</keyword>
<dbReference type="Gene3D" id="3.10.620.30">
    <property type="match status" value="1"/>
</dbReference>
<proteinExistence type="predicted"/>
<dbReference type="PANTHER" id="PTHR39327">
    <property type="match status" value="1"/>
</dbReference>
<gene>
    <name evidence="1" type="ORF">SAMN04488518_108275</name>
</gene>
<dbReference type="EMBL" id="FOSK01000008">
    <property type="protein sequence ID" value="SFK74444.1"/>
    <property type="molecule type" value="Genomic_DNA"/>
</dbReference>
<accession>A0A1I4C042</accession>
<reference evidence="1 2" key="1">
    <citation type="submission" date="2016-10" db="EMBL/GenBank/DDBJ databases">
        <authorList>
            <person name="Varghese N."/>
            <person name="Submissions S."/>
        </authorList>
    </citation>
    <scope>NUCLEOTIDE SEQUENCE [LARGE SCALE GENOMIC DNA]</scope>
    <source>
        <strain evidence="1 2">DSM 16392</strain>
    </source>
</reference>
<comment type="caution">
    <text evidence="1">The sequence shown here is derived from an EMBL/GenBank/DDBJ whole genome shotgun (WGS) entry which is preliminary data.</text>
</comment>
<evidence type="ECO:0000313" key="1">
    <source>
        <dbReference type="EMBL" id="SFK74444.1"/>
    </source>
</evidence>
<name>A0A1I4C042_9HYPH</name>
<organism evidence="1 2">
    <name type="scientific">Pseudovibrio ascidiaceicola</name>
    <dbReference type="NCBI Taxonomy" id="285279"/>
    <lineage>
        <taxon>Bacteria</taxon>
        <taxon>Pseudomonadati</taxon>
        <taxon>Pseudomonadota</taxon>
        <taxon>Alphaproteobacteria</taxon>
        <taxon>Hyphomicrobiales</taxon>
        <taxon>Stappiaceae</taxon>
        <taxon>Pseudovibrio</taxon>
    </lineage>
</organism>
<evidence type="ECO:0000313" key="2">
    <source>
        <dbReference type="Proteomes" id="UP000199598"/>
    </source>
</evidence>